<dbReference type="Gene3D" id="1.10.10.10">
    <property type="entry name" value="Winged helix-like DNA-binding domain superfamily/Winged helix DNA-binding domain"/>
    <property type="match status" value="1"/>
</dbReference>
<protein>
    <submittedName>
        <fullName evidence="5">RNA polymerase subunit sigma</fullName>
    </submittedName>
</protein>
<reference evidence="5 6" key="1">
    <citation type="submission" date="2019-01" db="EMBL/GenBank/DDBJ databases">
        <authorList>
            <person name="Chen W.-M."/>
        </authorList>
    </citation>
    <scope>NUCLEOTIDE SEQUENCE [LARGE SCALE GENOMIC DNA]</scope>
    <source>
        <strain evidence="5 6">KYPY4</strain>
    </source>
</reference>
<dbReference type="NCBIfam" id="TIGR02999">
    <property type="entry name" value="Sig-70_X6"/>
    <property type="match status" value="1"/>
</dbReference>
<dbReference type="SUPFAM" id="SSF88659">
    <property type="entry name" value="Sigma3 and sigma4 domains of RNA polymerase sigma factors"/>
    <property type="match status" value="1"/>
</dbReference>
<dbReference type="InterPro" id="IPR013324">
    <property type="entry name" value="RNA_pol_sigma_r3/r4-like"/>
</dbReference>
<evidence type="ECO:0000313" key="5">
    <source>
        <dbReference type="EMBL" id="RVU49518.1"/>
    </source>
</evidence>
<evidence type="ECO:0000313" key="6">
    <source>
        <dbReference type="Proteomes" id="UP000285575"/>
    </source>
</evidence>
<sequence>MDALIPDQPAGLPLGEAGFDVAAHWPLLYTELRRLAARLMSQERSGHTLSPTALVHEAWLKLSAGERPLQLADRSHFMALSARAMRHILVNHANARRAAKRQGDVPHVTVSLADAAPCPAAGPEELLAIDQALSQLAAEDARAAQVAEMKVFAGLDVGEIAAALQVSEPTVKRDWVYARARLAQLMT</sequence>
<keyword evidence="6" id="KW-1185">Reference proteome</keyword>
<dbReference type="InterPro" id="IPR011517">
    <property type="entry name" value="RNA_pol_sigma70_ECF-like"/>
</dbReference>
<keyword evidence="2" id="KW-0731">Sigma factor</keyword>
<dbReference type="AlphaFoldDB" id="A0A437RRW0"/>
<dbReference type="InterPro" id="IPR036388">
    <property type="entry name" value="WH-like_DNA-bd_sf"/>
</dbReference>
<dbReference type="InterPro" id="IPR039425">
    <property type="entry name" value="RNA_pol_sigma-70-like"/>
</dbReference>
<accession>A0A437RRW0</accession>
<dbReference type="PANTHER" id="PTHR43133">
    <property type="entry name" value="RNA POLYMERASE ECF-TYPE SIGMA FACTO"/>
    <property type="match status" value="1"/>
</dbReference>
<feature type="domain" description="RNA polymerase sigma-70 ECF-like HTH" evidence="4">
    <location>
        <begin position="25"/>
        <end position="184"/>
    </location>
</feature>
<dbReference type="InterPro" id="IPR053812">
    <property type="entry name" value="HTH_Sigma70_ECF-like"/>
</dbReference>
<evidence type="ECO:0000256" key="2">
    <source>
        <dbReference type="ARBA" id="ARBA00023082"/>
    </source>
</evidence>
<keyword evidence="1" id="KW-0805">Transcription regulation</keyword>
<evidence type="ECO:0000256" key="3">
    <source>
        <dbReference type="ARBA" id="ARBA00023163"/>
    </source>
</evidence>
<name>A0A437RRW0_9BURK</name>
<comment type="caution">
    <text evidence="5">The sequence shown here is derived from an EMBL/GenBank/DDBJ whole genome shotgun (WGS) entry which is preliminary data.</text>
</comment>
<organism evidence="5 6">
    <name type="scientific">Rubrivivax rivuli</name>
    <dbReference type="NCBI Taxonomy" id="1862385"/>
    <lineage>
        <taxon>Bacteria</taxon>
        <taxon>Pseudomonadati</taxon>
        <taxon>Pseudomonadota</taxon>
        <taxon>Betaproteobacteria</taxon>
        <taxon>Burkholderiales</taxon>
        <taxon>Sphaerotilaceae</taxon>
        <taxon>Rubrivivax</taxon>
    </lineage>
</organism>
<dbReference type="PANTHER" id="PTHR43133:SF39">
    <property type="entry name" value="SIMILAR TO RNA POLYMERASE SIGMA-E FACTOR"/>
    <property type="match status" value="1"/>
</dbReference>
<proteinExistence type="predicted"/>
<evidence type="ECO:0000256" key="1">
    <source>
        <dbReference type="ARBA" id="ARBA00023015"/>
    </source>
</evidence>
<dbReference type="RefSeq" id="WP_128227154.1">
    <property type="nucleotide sequence ID" value="NZ_SACR01000001.1"/>
</dbReference>
<dbReference type="Pfam" id="PF07638">
    <property type="entry name" value="Sigma70_ECF"/>
    <property type="match status" value="1"/>
</dbReference>
<dbReference type="GO" id="GO:0016987">
    <property type="term" value="F:sigma factor activity"/>
    <property type="evidence" value="ECO:0007669"/>
    <property type="project" value="UniProtKB-KW"/>
</dbReference>
<gene>
    <name evidence="5" type="ORF">EOE66_02825</name>
</gene>
<dbReference type="OrthoDB" id="278371at2"/>
<keyword evidence="3" id="KW-0804">Transcription</keyword>
<dbReference type="Proteomes" id="UP000285575">
    <property type="component" value="Unassembled WGS sequence"/>
</dbReference>
<evidence type="ECO:0000259" key="4">
    <source>
        <dbReference type="Pfam" id="PF07638"/>
    </source>
</evidence>
<dbReference type="EMBL" id="SACR01000001">
    <property type="protein sequence ID" value="RVU49518.1"/>
    <property type="molecule type" value="Genomic_DNA"/>
</dbReference>